<keyword evidence="1" id="KW-1185">Reference proteome</keyword>
<proteinExistence type="predicted"/>
<reference evidence="2" key="1">
    <citation type="submission" date="2025-08" db="UniProtKB">
        <authorList>
            <consortium name="RefSeq"/>
        </authorList>
    </citation>
    <scope>IDENTIFICATION</scope>
    <source>
        <tissue evidence="2">Whole body</tissue>
    </source>
</reference>
<name>A0A8B8FZF8_9HEMI</name>
<dbReference type="GeneID" id="112687702"/>
<gene>
    <name evidence="2" type="primary">LOC112687702</name>
</gene>
<protein>
    <submittedName>
        <fullName evidence="2">Uncharacterized protein LOC112687702</fullName>
    </submittedName>
</protein>
<dbReference type="OrthoDB" id="6608701at2759"/>
<evidence type="ECO:0000313" key="2">
    <source>
        <dbReference type="RefSeq" id="XP_025416359.1"/>
    </source>
</evidence>
<accession>A0A8B8FZF8</accession>
<evidence type="ECO:0000313" key="1">
    <source>
        <dbReference type="Proteomes" id="UP000694846"/>
    </source>
</evidence>
<organism evidence="1 2">
    <name type="scientific">Sipha flava</name>
    <name type="common">yellow sugarcane aphid</name>
    <dbReference type="NCBI Taxonomy" id="143950"/>
    <lineage>
        <taxon>Eukaryota</taxon>
        <taxon>Metazoa</taxon>
        <taxon>Ecdysozoa</taxon>
        <taxon>Arthropoda</taxon>
        <taxon>Hexapoda</taxon>
        <taxon>Insecta</taxon>
        <taxon>Pterygota</taxon>
        <taxon>Neoptera</taxon>
        <taxon>Paraneoptera</taxon>
        <taxon>Hemiptera</taxon>
        <taxon>Sternorrhyncha</taxon>
        <taxon>Aphidomorpha</taxon>
        <taxon>Aphidoidea</taxon>
        <taxon>Aphididae</taxon>
        <taxon>Sipha</taxon>
    </lineage>
</organism>
<dbReference type="Proteomes" id="UP000694846">
    <property type="component" value="Unplaced"/>
</dbReference>
<dbReference type="RefSeq" id="XP_025416359.1">
    <property type="nucleotide sequence ID" value="XM_025560574.1"/>
</dbReference>
<dbReference type="AlphaFoldDB" id="A0A8B8FZF8"/>
<sequence>MAGSIVNNIAARSYKYIAPTPPSNLIDSTTFTIDFAARKFISVGLDPADQFNVVAHIITPSRYVSLPVDFMRRIFSLMGNILSFILEKPAKYKRNIYLETDCTRVSSMVYRGENVLVIEETNQDGCRVLLNRADLITLQYLEWAIFELMVRKSSFVRPTVMQQFNEMCDYFKNNFKRVENVEEMAITIKNIHDDLISSHISKNSWNFVSQLKLFATTQLAEQCIMKIEPEVYNENLLILTQSLTLSFAAIDGRAVEQNDGPTFFDHQSPQTALPIPSYSPMSPPNYLSISPPMSQRKRNAGSNPYVAMHMSLKFSNTSANSNTSLLSAFHRQHTQFVIGINNFI</sequence>